<dbReference type="Proteomes" id="UP000224101">
    <property type="component" value="Segment"/>
</dbReference>
<evidence type="ECO:0000313" key="2">
    <source>
        <dbReference type="Proteomes" id="UP000224101"/>
    </source>
</evidence>
<sequence length="98" mass="11358">MKKLIALILASAAIQAGAQSVYFESSDSRGRIVIQQGWVQPARPVYVQPQPYVVAPSPYYAPHPPRVYERQYVRPMPSPYGCSTYWDTYYQRWVECQR</sequence>
<dbReference type="GeneID" id="40085693"/>
<dbReference type="KEGG" id="vg:40085693"/>
<proteinExistence type="predicted"/>
<evidence type="ECO:0000313" key="1">
    <source>
        <dbReference type="EMBL" id="ASD50542.1"/>
    </source>
</evidence>
<dbReference type="EMBL" id="KY979132">
    <property type="protein sequence ID" value="ASD50542.1"/>
    <property type="molecule type" value="Genomic_DNA"/>
</dbReference>
<dbReference type="RefSeq" id="YP_009609608.1">
    <property type="nucleotide sequence ID" value="NC_041997.1"/>
</dbReference>
<name>A0A218M3B6_9CAUD</name>
<reference evidence="1 2" key="1">
    <citation type="submission" date="2017-08" db="EMBL/GenBank/DDBJ databases">
        <title>Characterization and complete genome sequence of novel bacteriophage infecting the causal agent of bacterial fruit blotch, Acidovorax citrulli.</title>
        <authorList>
            <person name="Midani A.R."/>
            <person name="Park S.-H."/>
            <person name="Choi T.-J."/>
        </authorList>
    </citation>
    <scope>NUCLEOTIDE SEQUENCE [LARGE SCALE GENOMIC DNA]</scope>
</reference>
<protein>
    <submittedName>
        <fullName evidence="1">Uncharacterized protein</fullName>
    </submittedName>
</protein>
<organism evidence="1 2">
    <name type="scientific">Acidovorax phage ACP17</name>
    <dbReference type="NCBI Taxonomy" id="2010329"/>
    <lineage>
        <taxon>Viruses</taxon>
        <taxon>Duplodnaviria</taxon>
        <taxon>Heunggongvirae</taxon>
        <taxon>Uroviricota</taxon>
        <taxon>Caudoviricetes</taxon>
        <taxon>Busanvirus</taxon>
        <taxon>Busanvirus ACP17</taxon>
    </lineage>
</organism>
<accession>A0A218M3B6</accession>
<keyword evidence="2" id="KW-1185">Reference proteome</keyword>